<comment type="caution">
    <text evidence="1">The sequence shown here is derived from an EMBL/GenBank/DDBJ whole genome shotgun (WGS) entry which is preliminary data.</text>
</comment>
<keyword evidence="2" id="KW-1185">Reference proteome</keyword>
<name>A0ABQ9IMS3_9NEOP</name>
<dbReference type="SUPFAM" id="SSF140996">
    <property type="entry name" value="Hermes dimerisation domain"/>
    <property type="match status" value="1"/>
</dbReference>
<organism evidence="1 2">
    <name type="scientific">Dryococelus australis</name>
    <dbReference type="NCBI Taxonomy" id="614101"/>
    <lineage>
        <taxon>Eukaryota</taxon>
        <taxon>Metazoa</taxon>
        <taxon>Ecdysozoa</taxon>
        <taxon>Arthropoda</taxon>
        <taxon>Hexapoda</taxon>
        <taxon>Insecta</taxon>
        <taxon>Pterygota</taxon>
        <taxon>Neoptera</taxon>
        <taxon>Polyneoptera</taxon>
        <taxon>Phasmatodea</taxon>
        <taxon>Verophasmatodea</taxon>
        <taxon>Anareolatae</taxon>
        <taxon>Phasmatidae</taxon>
        <taxon>Eurycanthinae</taxon>
        <taxon>Dryococelus</taxon>
    </lineage>
</organism>
<accession>A0ABQ9IMS3</accession>
<evidence type="ECO:0000313" key="1">
    <source>
        <dbReference type="EMBL" id="KAJ8897964.1"/>
    </source>
</evidence>
<proteinExistence type="predicted"/>
<dbReference type="EMBL" id="JARBHB010000001">
    <property type="protein sequence ID" value="KAJ8897964.1"/>
    <property type="molecule type" value="Genomic_DNA"/>
</dbReference>
<dbReference type="Gene3D" id="1.10.10.1070">
    <property type="entry name" value="Zinc finger, BED domain-containing"/>
    <property type="match status" value="1"/>
</dbReference>
<protein>
    <submittedName>
        <fullName evidence="1">Uncharacterized protein</fullName>
    </submittedName>
</protein>
<dbReference type="Proteomes" id="UP001159363">
    <property type="component" value="Chromosome 1"/>
</dbReference>
<evidence type="ECO:0000313" key="2">
    <source>
        <dbReference type="Proteomes" id="UP001159363"/>
    </source>
</evidence>
<sequence>MSSWKRFRNFRLPAQGENPSFEKFPSWFIQEAIARAYDEDGDDPCSSSSSVSTPTVTIASFFKKQKLYDPESHRKIELDRNLALMVACDIQPFSIVEDKGFRAFFKSLDPKYELPSKTTLRN</sequence>
<reference evidence="1 2" key="1">
    <citation type="submission" date="2023-02" db="EMBL/GenBank/DDBJ databases">
        <title>LHISI_Scaffold_Assembly.</title>
        <authorList>
            <person name="Stuart O.P."/>
            <person name="Cleave R."/>
            <person name="Magrath M.J.L."/>
            <person name="Mikheyev A.S."/>
        </authorList>
    </citation>
    <scope>NUCLEOTIDE SEQUENCE [LARGE SCALE GENOMIC DNA]</scope>
    <source>
        <strain evidence="1">Daus_M_001</strain>
        <tissue evidence="1">Leg muscle</tissue>
    </source>
</reference>
<gene>
    <name evidence="1" type="ORF">PR048_003322</name>
</gene>